<accession>A0A1D1Y9D2</accession>
<name>A0A1D1Y9D2_9ARAE</name>
<reference evidence="2" key="1">
    <citation type="submission" date="2015-07" db="EMBL/GenBank/DDBJ databases">
        <title>Transcriptome Assembly of Anthurium amnicola.</title>
        <authorList>
            <person name="Suzuki J."/>
        </authorList>
    </citation>
    <scope>NUCLEOTIDE SEQUENCE</scope>
</reference>
<organism evidence="2">
    <name type="scientific">Anthurium amnicola</name>
    <dbReference type="NCBI Taxonomy" id="1678845"/>
    <lineage>
        <taxon>Eukaryota</taxon>
        <taxon>Viridiplantae</taxon>
        <taxon>Streptophyta</taxon>
        <taxon>Embryophyta</taxon>
        <taxon>Tracheophyta</taxon>
        <taxon>Spermatophyta</taxon>
        <taxon>Magnoliopsida</taxon>
        <taxon>Liliopsida</taxon>
        <taxon>Araceae</taxon>
        <taxon>Pothoideae</taxon>
        <taxon>Potheae</taxon>
        <taxon>Anthurium</taxon>
    </lineage>
</organism>
<evidence type="ECO:0000313" key="2">
    <source>
        <dbReference type="EMBL" id="JAT51240.1"/>
    </source>
</evidence>
<dbReference type="PANTHER" id="PTHR33699:SF3">
    <property type="entry name" value="OS06G0347300 PROTEIN"/>
    <property type="match status" value="1"/>
</dbReference>
<sequence length="182" mass="20781">MEVDAMKRRHIPSFGNWDYCEEVPITQYFESASQAGLLRGGGGLGGGSVSGGHLYHPPLPHYYYYGQDVEEDLFKVPAPPPVVVTAYPRKVRKGATVEKQLKQQRKQRQVREEQTPQQPKKQGRVCDCDVTTRQPTRRPRAPKAVDEDLYKIPPELLYQKPRRKKTLMSEFLSRCLGLNCIP</sequence>
<protein>
    <submittedName>
        <fullName evidence="2">RPM1-interacting protein 4</fullName>
    </submittedName>
</protein>
<proteinExistence type="predicted"/>
<evidence type="ECO:0000256" key="1">
    <source>
        <dbReference type="SAM" id="MobiDB-lite"/>
    </source>
</evidence>
<gene>
    <name evidence="2" type="primary">RIN4_6</name>
    <name evidence="2" type="ORF">g.38806</name>
</gene>
<feature type="region of interest" description="Disordered" evidence="1">
    <location>
        <begin position="95"/>
        <end position="146"/>
    </location>
</feature>
<dbReference type="AlphaFoldDB" id="A0A1D1Y9D2"/>
<dbReference type="PANTHER" id="PTHR33699">
    <property type="entry name" value="EXPRESSED PROTEIN"/>
    <property type="match status" value="1"/>
</dbReference>
<dbReference type="EMBL" id="GDJX01016696">
    <property type="protein sequence ID" value="JAT51240.1"/>
    <property type="molecule type" value="Transcribed_RNA"/>
</dbReference>